<dbReference type="SUPFAM" id="SSF53474">
    <property type="entry name" value="alpha/beta-Hydrolases"/>
    <property type="match status" value="1"/>
</dbReference>
<dbReference type="KEGG" id="llh:I41_43270"/>
<accession>A0A517U3C0</accession>
<feature type="domain" description="Serine aminopeptidase S33" evidence="1">
    <location>
        <begin position="74"/>
        <end position="182"/>
    </location>
</feature>
<dbReference type="RefSeq" id="WP_168207057.1">
    <property type="nucleotide sequence ID" value="NZ_CP036339.1"/>
</dbReference>
<keyword evidence="2" id="KW-0378">Hydrolase</keyword>
<evidence type="ECO:0000259" key="1">
    <source>
        <dbReference type="Pfam" id="PF12146"/>
    </source>
</evidence>
<name>A0A517U3C0_9BACT</name>
<dbReference type="InterPro" id="IPR022742">
    <property type="entry name" value="Hydrolase_4"/>
</dbReference>
<gene>
    <name evidence="2" type="ORF">I41_43270</name>
</gene>
<dbReference type="EMBL" id="CP036339">
    <property type="protein sequence ID" value="QDT75118.1"/>
    <property type="molecule type" value="Genomic_DNA"/>
</dbReference>
<sequence>MTTRWIVSSTLAVAAVVGCTTVKNSGVAALEDRIVYQPSDDAESWNPQGLAKEDVTFQTADGVTLHGWYCPVENPRAVVLYAHGNGGNLANRAPFYRLLTERLGVSVLAFDYRGYGKSEGDPSEEGLLMDARAARKFLSERSGIEESEIILYGQSLGGGVMVDLAAKDGARGLILESTFSSLSAVANHKYPLTGSLLQDQFDSVDKIGAYHGPTLIAHGEEDRIIPIKQAKQLYAAANEPKWFLAIPEARHEWKPTFQYVSALDEFFKR</sequence>
<dbReference type="Proteomes" id="UP000317909">
    <property type="component" value="Chromosome"/>
</dbReference>
<dbReference type="PANTHER" id="PTHR12277">
    <property type="entry name" value="ALPHA/BETA HYDROLASE DOMAIN-CONTAINING PROTEIN"/>
    <property type="match status" value="1"/>
</dbReference>
<dbReference type="Pfam" id="PF12146">
    <property type="entry name" value="Hydrolase_4"/>
    <property type="match status" value="1"/>
</dbReference>
<dbReference type="InterPro" id="IPR029058">
    <property type="entry name" value="AB_hydrolase_fold"/>
</dbReference>
<keyword evidence="3" id="KW-1185">Reference proteome</keyword>
<dbReference type="PANTHER" id="PTHR12277:SF81">
    <property type="entry name" value="PROTEIN ABHD13"/>
    <property type="match status" value="1"/>
</dbReference>
<dbReference type="Gene3D" id="3.40.50.1820">
    <property type="entry name" value="alpha/beta hydrolase"/>
    <property type="match status" value="1"/>
</dbReference>
<evidence type="ECO:0000313" key="2">
    <source>
        <dbReference type="EMBL" id="QDT75118.1"/>
    </source>
</evidence>
<reference evidence="2 3" key="1">
    <citation type="submission" date="2019-02" db="EMBL/GenBank/DDBJ databases">
        <title>Deep-cultivation of Planctomycetes and their phenomic and genomic characterization uncovers novel biology.</title>
        <authorList>
            <person name="Wiegand S."/>
            <person name="Jogler M."/>
            <person name="Boedeker C."/>
            <person name="Pinto D."/>
            <person name="Vollmers J."/>
            <person name="Rivas-Marin E."/>
            <person name="Kohn T."/>
            <person name="Peeters S.H."/>
            <person name="Heuer A."/>
            <person name="Rast P."/>
            <person name="Oberbeckmann S."/>
            <person name="Bunk B."/>
            <person name="Jeske O."/>
            <person name="Meyerdierks A."/>
            <person name="Storesund J.E."/>
            <person name="Kallscheuer N."/>
            <person name="Luecker S."/>
            <person name="Lage O.M."/>
            <person name="Pohl T."/>
            <person name="Merkel B.J."/>
            <person name="Hornburger P."/>
            <person name="Mueller R.-W."/>
            <person name="Bruemmer F."/>
            <person name="Labrenz M."/>
            <person name="Spormann A.M."/>
            <person name="Op den Camp H."/>
            <person name="Overmann J."/>
            <person name="Amann R."/>
            <person name="Jetten M.S.M."/>
            <person name="Mascher T."/>
            <person name="Medema M.H."/>
            <person name="Devos D.P."/>
            <person name="Kaster A.-K."/>
            <person name="Ovreas L."/>
            <person name="Rohde M."/>
            <person name="Galperin M.Y."/>
            <person name="Jogler C."/>
        </authorList>
    </citation>
    <scope>NUCLEOTIDE SEQUENCE [LARGE SCALE GENOMIC DNA]</scope>
    <source>
        <strain evidence="2 3">I41</strain>
    </source>
</reference>
<protein>
    <submittedName>
        <fullName evidence="2">Alpha/beta hydrolase family protein</fullName>
    </submittedName>
</protein>
<dbReference type="PROSITE" id="PS51257">
    <property type="entry name" value="PROKAR_LIPOPROTEIN"/>
    <property type="match status" value="1"/>
</dbReference>
<dbReference type="AlphaFoldDB" id="A0A517U3C0"/>
<organism evidence="2 3">
    <name type="scientific">Lacipirellula limnantheis</name>
    <dbReference type="NCBI Taxonomy" id="2528024"/>
    <lineage>
        <taxon>Bacteria</taxon>
        <taxon>Pseudomonadati</taxon>
        <taxon>Planctomycetota</taxon>
        <taxon>Planctomycetia</taxon>
        <taxon>Pirellulales</taxon>
        <taxon>Lacipirellulaceae</taxon>
        <taxon>Lacipirellula</taxon>
    </lineage>
</organism>
<dbReference type="GO" id="GO:0016787">
    <property type="term" value="F:hydrolase activity"/>
    <property type="evidence" value="ECO:0007669"/>
    <property type="project" value="UniProtKB-KW"/>
</dbReference>
<proteinExistence type="predicted"/>
<evidence type="ECO:0000313" key="3">
    <source>
        <dbReference type="Proteomes" id="UP000317909"/>
    </source>
</evidence>